<feature type="transmembrane region" description="Helical" evidence="1">
    <location>
        <begin position="39"/>
        <end position="70"/>
    </location>
</feature>
<keyword evidence="1" id="KW-0812">Transmembrane</keyword>
<reference evidence="2 3" key="1">
    <citation type="submission" date="2017-06" db="EMBL/GenBank/DDBJ databases">
        <authorList>
            <person name="Kim H.J."/>
            <person name="Triplett B.A."/>
        </authorList>
    </citation>
    <scope>NUCLEOTIDE SEQUENCE [LARGE SCALE GENOMIC DNA]</scope>
    <source>
        <strain evidence="2 3">DSM 44715</strain>
    </source>
</reference>
<dbReference type="EMBL" id="FZOR01000065">
    <property type="protein sequence ID" value="SNT61637.1"/>
    <property type="molecule type" value="Genomic_DNA"/>
</dbReference>
<protein>
    <submittedName>
        <fullName evidence="2">Uncharacterized protein</fullName>
    </submittedName>
</protein>
<accession>A0A239P3C5</accession>
<sequence length="75" mass="8218">MVGLTCLAGGCLVLRMDEKRPYNCDFSCAMSSIGWQDQLAFALFVLGVVALLICALVCVTHWVLSAVGIARKRRR</sequence>
<evidence type="ECO:0000313" key="2">
    <source>
        <dbReference type="EMBL" id="SNT61637.1"/>
    </source>
</evidence>
<keyword evidence="1" id="KW-0472">Membrane</keyword>
<organism evidence="2 3">
    <name type="scientific">Actinomadura meyerae</name>
    <dbReference type="NCBI Taxonomy" id="240840"/>
    <lineage>
        <taxon>Bacteria</taxon>
        <taxon>Bacillati</taxon>
        <taxon>Actinomycetota</taxon>
        <taxon>Actinomycetes</taxon>
        <taxon>Streptosporangiales</taxon>
        <taxon>Thermomonosporaceae</taxon>
        <taxon>Actinomadura</taxon>
    </lineage>
</organism>
<evidence type="ECO:0000313" key="3">
    <source>
        <dbReference type="Proteomes" id="UP000198318"/>
    </source>
</evidence>
<evidence type="ECO:0000256" key="1">
    <source>
        <dbReference type="SAM" id="Phobius"/>
    </source>
</evidence>
<dbReference type="Proteomes" id="UP000198318">
    <property type="component" value="Unassembled WGS sequence"/>
</dbReference>
<keyword evidence="1" id="KW-1133">Transmembrane helix</keyword>
<gene>
    <name evidence="2" type="ORF">SAMN05443665_10657</name>
</gene>
<dbReference type="AlphaFoldDB" id="A0A239P3C5"/>
<name>A0A239P3C5_9ACTN</name>
<proteinExistence type="predicted"/>
<keyword evidence="3" id="KW-1185">Reference proteome</keyword>